<accession>A0A1N6FD31</accession>
<dbReference type="EMBL" id="FSRJ01000002">
    <property type="protein sequence ID" value="SIN93178.1"/>
    <property type="molecule type" value="Genomic_DNA"/>
</dbReference>
<sequence length="140" mass="14436">MLGTSTRTFIAQACALPPVSLAAAFDRAVSLRRAGGKEASRALKLSAIDNSQLERAVSAALLPRADELDDFRPGLHSDAKSAVVIAARAVEKSAQLTPEQYALLVTPFVVVGLDVPFTPAEQRAHGGSSPSPDGSEGGVG</sequence>
<protein>
    <submittedName>
        <fullName evidence="2">Uncharacterized protein</fullName>
    </submittedName>
</protein>
<evidence type="ECO:0000313" key="2">
    <source>
        <dbReference type="EMBL" id="SIN93178.1"/>
    </source>
</evidence>
<keyword evidence="3" id="KW-1185">Reference proteome</keyword>
<evidence type="ECO:0000313" key="3">
    <source>
        <dbReference type="Proteomes" id="UP000184699"/>
    </source>
</evidence>
<evidence type="ECO:0000256" key="1">
    <source>
        <dbReference type="SAM" id="MobiDB-lite"/>
    </source>
</evidence>
<proteinExistence type="predicted"/>
<feature type="region of interest" description="Disordered" evidence="1">
    <location>
        <begin position="119"/>
        <end position="140"/>
    </location>
</feature>
<dbReference type="Proteomes" id="UP000184699">
    <property type="component" value="Unassembled WGS sequence"/>
</dbReference>
<dbReference type="AlphaFoldDB" id="A0A1N6FD31"/>
<name>A0A1N6FD31_9MICO</name>
<organism evidence="2 3">
    <name type="scientific">Agromyces cerinus subsp. cerinus</name>
    <dbReference type="NCBI Taxonomy" id="232089"/>
    <lineage>
        <taxon>Bacteria</taxon>
        <taxon>Bacillati</taxon>
        <taxon>Actinomycetota</taxon>
        <taxon>Actinomycetes</taxon>
        <taxon>Micrococcales</taxon>
        <taxon>Microbacteriaceae</taxon>
        <taxon>Agromyces</taxon>
    </lineage>
</organism>
<gene>
    <name evidence="2" type="ORF">SAMN05443544_1946</name>
</gene>
<dbReference type="STRING" id="232089.SAMN05443544_1946"/>
<reference evidence="3" key="1">
    <citation type="submission" date="2016-11" db="EMBL/GenBank/DDBJ databases">
        <authorList>
            <person name="Varghese N."/>
            <person name="Submissions S."/>
        </authorList>
    </citation>
    <scope>NUCLEOTIDE SEQUENCE [LARGE SCALE GENOMIC DNA]</scope>
    <source>
        <strain evidence="3">DSM 8595</strain>
    </source>
</reference>